<dbReference type="EMBL" id="VSSQ01008215">
    <property type="protein sequence ID" value="MPM38233.1"/>
    <property type="molecule type" value="Genomic_DNA"/>
</dbReference>
<name>A0A644ZHR4_9ZZZZ</name>
<comment type="caution">
    <text evidence="2">The sequence shown here is derived from an EMBL/GenBank/DDBJ whole genome shotgun (WGS) entry which is preliminary data.</text>
</comment>
<organism evidence="2">
    <name type="scientific">bioreactor metagenome</name>
    <dbReference type="NCBI Taxonomy" id="1076179"/>
    <lineage>
        <taxon>unclassified sequences</taxon>
        <taxon>metagenomes</taxon>
        <taxon>ecological metagenomes</taxon>
    </lineage>
</organism>
<protein>
    <submittedName>
        <fullName evidence="2">Uncharacterized protein</fullName>
    </submittedName>
</protein>
<evidence type="ECO:0000256" key="1">
    <source>
        <dbReference type="SAM" id="MobiDB-lite"/>
    </source>
</evidence>
<accession>A0A644ZHR4</accession>
<feature type="region of interest" description="Disordered" evidence="1">
    <location>
        <begin position="128"/>
        <end position="167"/>
    </location>
</feature>
<dbReference type="AlphaFoldDB" id="A0A644ZHR4"/>
<reference evidence="2" key="1">
    <citation type="submission" date="2019-08" db="EMBL/GenBank/DDBJ databases">
        <authorList>
            <person name="Kucharzyk K."/>
            <person name="Murdoch R.W."/>
            <person name="Higgins S."/>
            <person name="Loffler F."/>
        </authorList>
    </citation>
    <scope>NUCLEOTIDE SEQUENCE</scope>
</reference>
<gene>
    <name evidence="2" type="ORF">SDC9_84862</name>
</gene>
<sequence length="167" mass="18030">MIVNEDRPWWDGGDAWPGCHRAGRYPSIRSRPVSTWRVDNLGPLSRTVHRARTHSGFSLRQPVPGLWIWRTPWAGCIRCPIAARSAGPDSAAPSRSSCCASGPHPTRSSARNIASVPCRCGHSWTKRCPPHGSGRAQSGTSGRYDGASRTSTRIPRIALLSGPSASP</sequence>
<evidence type="ECO:0000313" key="2">
    <source>
        <dbReference type="EMBL" id="MPM38233.1"/>
    </source>
</evidence>
<proteinExistence type="predicted"/>